<dbReference type="EMBL" id="LN999832">
    <property type="protein sequence ID" value="CUX96093.1"/>
    <property type="molecule type" value="Genomic_DNA"/>
</dbReference>
<feature type="binding site" evidence="7 8">
    <location>
        <position position="20"/>
    </location>
    <ligand>
        <name>S-adenosyl-L-methionine</name>
        <dbReference type="ChEBI" id="CHEBI:59789"/>
    </ligand>
</feature>
<dbReference type="InterPro" id="IPR001737">
    <property type="entry name" value="KsgA/Erm"/>
</dbReference>
<name>A0A143WQX5_9ENTR</name>
<evidence type="ECO:0000256" key="2">
    <source>
        <dbReference type="ARBA" id="ARBA00022552"/>
    </source>
</evidence>
<dbReference type="InterPro" id="IPR029063">
    <property type="entry name" value="SAM-dependent_MTases_sf"/>
</dbReference>
<feature type="binding site" evidence="7 8">
    <location>
        <position position="45"/>
    </location>
    <ligand>
        <name>S-adenosyl-L-methionine</name>
        <dbReference type="ChEBI" id="CHEBI:59789"/>
    </ligand>
</feature>
<proteinExistence type="inferred from homology"/>
<dbReference type="STRING" id="1070130.FVIR_GE00228"/>
<evidence type="ECO:0000256" key="7">
    <source>
        <dbReference type="HAMAP-Rule" id="MF_00607"/>
    </source>
</evidence>
<feature type="binding site" evidence="7 8">
    <location>
        <position position="66"/>
    </location>
    <ligand>
        <name>S-adenosyl-L-methionine</name>
        <dbReference type="ChEBI" id="CHEBI:59789"/>
    </ligand>
</feature>
<evidence type="ECO:0000313" key="11">
    <source>
        <dbReference type="Proteomes" id="UP000095665"/>
    </source>
</evidence>
<dbReference type="RefSeq" id="WP_067497857.1">
    <property type="nucleotide sequence ID" value="NZ_LN999832.1"/>
</dbReference>
<keyword evidence="1 7" id="KW-0963">Cytoplasm</keyword>
<dbReference type="FunFam" id="1.10.8.100:FF:000001">
    <property type="entry name" value="Ribosomal RNA small subunit methyltransferase A"/>
    <property type="match status" value="1"/>
</dbReference>
<comment type="catalytic activity">
    <reaction evidence="7">
        <text>adenosine(1518)/adenosine(1519) in 16S rRNA + 4 S-adenosyl-L-methionine = N(6)-dimethyladenosine(1518)/N(6)-dimethyladenosine(1519) in 16S rRNA + 4 S-adenosyl-L-homocysteine + 4 H(+)</text>
        <dbReference type="Rhea" id="RHEA:19609"/>
        <dbReference type="Rhea" id="RHEA-COMP:10232"/>
        <dbReference type="Rhea" id="RHEA-COMP:10233"/>
        <dbReference type="ChEBI" id="CHEBI:15378"/>
        <dbReference type="ChEBI" id="CHEBI:57856"/>
        <dbReference type="ChEBI" id="CHEBI:59789"/>
        <dbReference type="ChEBI" id="CHEBI:74411"/>
        <dbReference type="ChEBI" id="CHEBI:74493"/>
        <dbReference type="EC" id="2.1.1.182"/>
    </reaction>
</comment>
<evidence type="ECO:0000256" key="8">
    <source>
        <dbReference type="PROSITE-ProRule" id="PRU01026"/>
    </source>
</evidence>
<evidence type="ECO:0000259" key="9">
    <source>
        <dbReference type="SMART" id="SM00650"/>
    </source>
</evidence>
<keyword evidence="5 7" id="KW-0949">S-adenosyl-L-methionine</keyword>
<gene>
    <name evidence="7 10" type="primary">rsmA</name>
    <name evidence="7" type="synonym">ksgA</name>
    <name evidence="10" type="ORF">FVIR_GE00228</name>
</gene>
<dbReference type="Proteomes" id="UP000095665">
    <property type="component" value="Chromosome I"/>
</dbReference>
<comment type="similarity">
    <text evidence="7">Belongs to the class I-like SAM-binding methyltransferase superfamily. rRNA adenine N(6)-methyltransferase family. RsmA subfamily.</text>
</comment>
<dbReference type="HAMAP" id="MF_00607">
    <property type="entry name" value="16SrRNA_methyltr_A"/>
    <property type="match status" value="1"/>
</dbReference>
<evidence type="ECO:0000256" key="5">
    <source>
        <dbReference type="ARBA" id="ARBA00022691"/>
    </source>
</evidence>
<accession>A0A143WQX5</accession>
<dbReference type="PATRIC" id="fig|1070130.3.peg.367"/>
<dbReference type="KEGG" id="ged:FVIR_GE00228"/>
<reference evidence="11" key="1">
    <citation type="submission" date="2016-01" db="EMBL/GenBank/DDBJ databases">
        <authorList>
            <person name="Husnik F."/>
        </authorList>
    </citation>
    <scope>NUCLEOTIDE SEQUENCE [LARGE SCALE GENOMIC DNA]</scope>
</reference>
<evidence type="ECO:0000256" key="3">
    <source>
        <dbReference type="ARBA" id="ARBA00022603"/>
    </source>
</evidence>
<dbReference type="Gene3D" id="1.10.8.100">
    <property type="entry name" value="Ribosomal RNA adenine dimethylase-like, domain 2"/>
    <property type="match status" value="1"/>
</dbReference>
<organism evidence="10 11">
    <name type="scientific">Candidatus Gullanella endobia</name>
    <dbReference type="NCBI Taxonomy" id="1070130"/>
    <lineage>
        <taxon>Bacteria</taxon>
        <taxon>Pseudomonadati</taxon>
        <taxon>Pseudomonadota</taxon>
        <taxon>Gammaproteobacteria</taxon>
        <taxon>Enterobacterales</taxon>
        <taxon>Enterobacteriaceae</taxon>
        <taxon>Candidatus Gullanella</taxon>
    </lineage>
</organism>
<keyword evidence="4 7" id="KW-0808">Transferase</keyword>
<dbReference type="InterPro" id="IPR011530">
    <property type="entry name" value="rRNA_adenine_dimethylase"/>
</dbReference>
<dbReference type="OrthoDB" id="9814755at2"/>
<dbReference type="InterPro" id="IPR023165">
    <property type="entry name" value="rRNA_Ade_diMease-like_C"/>
</dbReference>
<dbReference type="GO" id="GO:0005829">
    <property type="term" value="C:cytosol"/>
    <property type="evidence" value="ECO:0007669"/>
    <property type="project" value="TreeGrafter"/>
</dbReference>
<evidence type="ECO:0000313" key="10">
    <source>
        <dbReference type="EMBL" id="CUX96093.1"/>
    </source>
</evidence>
<comment type="function">
    <text evidence="7">Specifically dimethylates two adjacent adenosines (A1518 and A1519) in the loop of a conserved hairpin near the 3'-end of 16S rRNA in the 30S particle. May play a critical role in biogenesis of 30S subunits.</text>
</comment>
<dbReference type="FunFam" id="3.40.50.150:FF:000006">
    <property type="entry name" value="Ribosomal RNA small subunit methyltransferase A"/>
    <property type="match status" value="1"/>
</dbReference>
<dbReference type="AlphaFoldDB" id="A0A143WQX5"/>
<dbReference type="PANTHER" id="PTHR11727:SF7">
    <property type="entry name" value="DIMETHYLADENOSINE TRANSFERASE-RELATED"/>
    <property type="match status" value="1"/>
</dbReference>
<feature type="binding site" evidence="7 8">
    <location>
        <position position="113"/>
    </location>
    <ligand>
        <name>S-adenosyl-L-methionine</name>
        <dbReference type="ChEBI" id="CHEBI:59789"/>
    </ligand>
</feature>
<dbReference type="PROSITE" id="PS51689">
    <property type="entry name" value="SAM_RNA_A_N6_MT"/>
    <property type="match status" value="1"/>
</dbReference>
<dbReference type="Gene3D" id="3.40.50.150">
    <property type="entry name" value="Vaccinia Virus protein VP39"/>
    <property type="match status" value="1"/>
</dbReference>
<dbReference type="SMART" id="SM00650">
    <property type="entry name" value="rADc"/>
    <property type="match status" value="1"/>
</dbReference>
<comment type="subcellular location">
    <subcellularLocation>
        <location evidence="7">Cytoplasm</location>
    </subcellularLocation>
</comment>
<feature type="domain" description="Ribosomal RNA adenine methylase transferase N-terminal" evidence="9">
    <location>
        <begin position="25"/>
        <end position="198"/>
    </location>
</feature>
<keyword evidence="2 7" id="KW-0698">rRNA processing</keyword>
<keyword evidence="11" id="KW-1185">Reference proteome</keyword>
<feature type="binding site" evidence="7 8">
    <location>
        <position position="18"/>
    </location>
    <ligand>
        <name>S-adenosyl-L-methionine</name>
        <dbReference type="ChEBI" id="CHEBI:59789"/>
    </ligand>
</feature>
<keyword evidence="3 7" id="KW-0489">Methyltransferase</keyword>
<feature type="binding site" evidence="7 8">
    <location>
        <position position="91"/>
    </location>
    <ligand>
        <name>S-adenosyl-L-methionine</name>
        <dbReference type="ChEBI" id="CHEBI:59789"/>
    </ligand>
</feature>
<dbReference type="InterPro" id="IPR020596">
    <property type="entry name" value="rRNA_Ade_Mease_Trfase_CS"/>
</dbReference>
<evidence type="ECO:0000256" key="6">
    <source>
        <dbReference type="ARBA" id="ARBA00022884"/>
    </source>
</evidence>
<evidence type="ECO:0000256" key="1">
    <source>
        <dbReference type="ARBA" id="ARBA00022490"/>
    </source>
</evidence>
<protein>
    <recommendedName>
        <fullName evidence="7">Ribosomal RNA small subunit methyltransferase A</fullName>
        <ecNumber evidence="7">2.1.1.182</ecNumber>
    </recommendedName>
    <alternativeName>
        <fullName evidence="7">16S rRNA (adenine(1518)-N(6)/adenine(1519)-N(6))-dimethyltransferase</fullName>
    </alternativeName>
    <alternativeName>
        <fullName evidence="7">16S rRNA dimethyladenosine transferase</fullName>
    </alternativeName>
    <alternativeName>
        <fullName evidence="7">16S rRNA dimethylase</fullName>
    </alternativeName>
    <alternativeName>
        <fullName evidence="7">S-adenosylmethionine-6-N', N'-adenosyl(rRNA) dimethyltransferase</fullName>
    </alternativeName>
</protein>
<dbReference type="PROSITE" id="PS01131">
    <property type="entry name" value="RRNA_A_DIMETH"/>
    <property type="match status" value="1"/>
</dbReference>
<dbReference type="InterPro" id="IPR020598">
    <property type="entry name" value="rRNA_Ade_methylase_Trfase_N"/>
</dbReference>
<evidence type="ECO:0000256" key="4">
    <source>
        <dbReference type="ARBA" id="ARBA00022679"/>
    </source>
</evidence>
<dbReference type="NCBIfam" id="TIGR00755">
    <property type="entry name" value="ksgA"/>
    <property type="match status" value="1"/>
</dbReference>
<dbReference type="SUPFAM" id="SSF53335">
    <property type="entry name" value="S-adenosyl-L-methionine-dependent methyltransferases"/>
    <property type="match status" value="1"/>
</dbReference>
<dbReference type="GO" id="GO:0003723">
    <property type="term" value="F:RNA binding"/>
    <property type="evidence" value="ECO:0007669"/>
    <property type="project" value="UniProtKB-UniRule"/>
</dbReference>
<dbReference type="Pfam" id="PF00398">
    <property type="entry name" value="RrnaAD"/>
    <property type="match status" value="1"/>
</dbReference>
<dbReference type="GO" id="GO:0052908">
    <property type="term" value="F:16S rRNA (adenine(1518)-N(6)/adenine(1519)-N(6))-dimethyltransferase activity"/>
    <property type="evidence" value="ECO:0007669"/>
    <property type="project" value="UniProtKB-EC"/>
</dbReference>
<sequence length="272" mass="31087">MNNRIYQKYLARKRFGQNFLHDNSVISAIVSAIHPKPDQAIVEIGPGFGALTKPVAECIDKMTVIEIDRNLVNHLAVHPFLNSKLNIIQQDVMTVNFSALSTNMNKPLRIFGNLPYNISTPLIFYLFNYIHVINDMHFMLQKELANRLVAYPNNKAYGRLSIIAQYYCHITPVLEVPPVSFRPAPKVNSVMVRLVPYTKPLFSVKNLSKLITLTKIAFNQRRKTLRNSLCDLFSTKQLAEQGIDAMLRAENLSIEHYCRLANILAERPYSKN</sequence>
<dbReference type="PANTHER" id="PTHR11727">
    <property type="entry name" value="DIMETHYLADENOSINE TRANSFERASE"/>
    <property type="match status" value="1"/>
</dbReference>
<keyword evidence="6 7" id="KW-0694">RNA-binding</keyword>
<dbReference type="EC" id="2.1.1.182" evidence="7"/>